<reference evidence="2" key="1">
    <citation type="submission" date="2020-02" db="EMBL/GenBank/DDBJ databases">
        <authorList>
            <person name="Meier V. D."/>
        </authorList>
    </citation>
    <scope>NUCLEOTIDE SEQUENCE</scope>
    <source>
        <strain evidence="2">AVDCRST_MAG64</strain>
    </source>
</reference>
<evidence type="ECO:0008006" key="3">
    <source>
        <dbReference type="Google" id="ProtNLM"/>
    </source>
</evidence>
<gene>
    <name evidence="2" type="ORF">AVDCRST_MAG64-1583</name>
</gene>
<accession>A0A6J4NY32</accession>
<protein>
    <recommendedName>
        <fullName evidence="3">Zinc ribbon domain-containing protein</fullName>
    </recommendedName>
</protein>
<evidence type="ECO:0000313" key="2">
    <source>
        <dbReference type="EMBL" id="CAA9398767.1"/>
    </source>
</evidence>
<feature type="transmembrane region" description="Helical" evidence="1">
    <location>
        <begin position="113"/>
        <end position="132"/>
    </location>
</feature>
<dbReference type="EMBL" id="CADCUQ010000361">
    <property type="protein sequence ID" value="CAA9398767.1"/>
    <property type="molecule type" value="Genomic_DNA"/>
</dbReference>
<feature type="non-terminal residue" evidence="2">
    <location>
        <position position="1"/>
    </location>
</feature>
<keyword evidence="1" id="KW-0812">Transmembrane</keyword>
<dbReference type="AlphaFoldDB" id="A0A6J4NY32"/>
<sequence>AAFWAGSYGTTLHVSGVRPPRSVHVLSSDGVVRLVLGDSTGETWPAELVQPPGWSVEAWPTPGRSDGSVWEELPDGLPGRMGFDAQGDTVVNAATSSGGTVIYRTGDRLYLPHWSLVAAFAVLPGVAMRRALRHRRRLRRGQCPACGYDLRASPGRCPECGAKSGGLRTSG</sequence>
<keyword evidence="1" id="KW-0472">Membrane</keyword>
<proteinExistence type="predicted"/>
<name>A0A6J4NY32_9BACT</name>
<organism evidence="2">
    <name type="scientific">uncultured Phycisphaerae bacterium</name>
    <dbReference type="NCBI Taxonomy" id="904963"/>
    <lineage>
        <taxon>Bacteria</taxon>
        <taxon>Pseudomonadati</taxon>
        <taxon>Planctomycetota</taxon>
        <taxon>Phycisphaerae</taxon>
        <taxon>environmental samples</taxon>
    </lineage>
</organism>
<evidence type="ECO:0000256" key="1">
    <source>
        <dbReference type="SAM" id="Phobius"/>
    </source>
</evidence>
<keyword evidence="1" id="KW-1133">Transmembrane helix</keyword>